<reference evidence="16 17" key="1">
    <citation type="submission" date="2015-11" db="EMBL/GenBank/DDBJ databases">
        <title>Genome sequences of Lysobacter enzymogenes strain C3 and Lysobacter antibioticus ATCC 29479.</title>
        <authorList>
            <person name="Kobayashi D.Y."/>
        </authorList>
    </citation>
    <scope>NUCLEOTIDE SEQUENCE [LARGE SCALE GENOMIC DNA]</scope>
    <source>
        <strain evidence="16 17">C3</strain>
    </source>
</reference>
<keyword evidence="7" id="KW-0732">Signal</keyword>
<keyword evidence="3 14" id="KW-0813">Transport</keyword>
<dbReference type="AlphaFoldDB" id="A0A0S2DKF5"/>
<evidence type="ECO:0000256" key="13">
    <source>
        <dbReference type="ARBA" id="ARBA00023237"/>
    </source>
</evidence>
<name>A0A0S2DKF5_LYSEN</name>
<dbReference type="PROSITE" id="PS52016">
    <property type="entry name" value="TONB_DEPENDENT_REC_3"/>
    <property type="match status" value="1"/>
</dbReference>
<dbReference type="InterPro" id="IPR037066">
    <property type="entry name" value="Plug_dom_sf"/>
</dbReference>
<dbReference type="SUPFAM" id="SSF56935">
    <property type="entry name" value="Porins"/>
    <property type="match status" value="1"/>
</dbReference>
<dbReference type="InterPro" id="IPR010105">
    <property type="entry name" value="TonB_sidphr_rcpt"/>
</dbReference>
<comment type="similarity">
    <text evidence="2 14 15">Belongs to the TonB-dependent receptor family.</text>
</comment>
<dbReference type="InterPro" id="IPR000531">
    <property type="entry name" value="Beta-barrel_TonB"/>
</dbReference>
<dbReference type="Gene3D" id="2.170.130.10">
    <property type="entry name" value="TonB-dependent receptor, plug domain"/>
    <property type="match status" value="1"/>
</dbReference>
<evidence type="ECO:0000256" key="9">
    <source>
        <dbReference type="ARBA" id="ARBA00023065"/>
    </source>
</evidence>
<dbReference type="KEGG" id="lez:GLE_3678"/>
<sequence length="737" mass="81472">MRLSLSHPFAANVPVARPAHARARPAANTRRGSALALALATALAPSPRARAAEAEAAPAADAATGTAVTLDEVVVRGQRRREAGAALKLDAPALETPQAVSTVTRETLDAQGARRLGEALRNVAGVTSNDVYGFFDGFNIRGFNASADATYLDGLLWSNSMATTELSGLDRVEVVKGPASGLYGQGPLSGLVNLVSKRPQEQRFVTLDLAAGSYGLREVGIDANSPLDRDGRVLARLNAVYRDQDFFVDFSGAQRKYLAPSLTWNIGDATSITVLGTWQRDRINPWSPIPAYGSALANPHGRLPRHLAINERDAPAEQNRDYDALGYSFEHRFSERLVLRQSVRYSEFHDRWDHWLFVAGVSPDLRTFGRFYYGPYEERGHDLRSDTNLSWTMSTGAVEHRWLLGYDYSERRSSYTNTFDPGPYDLDVFAPVYGRSGLRPAFVDDTRYDQAARQRGIYLQDHAKIGERTTLTLGGRWDVASSGVGSGRVEDRQFSPRAGLTYALRPELAVYLNHSRSFAPQGSYRSFDGSALPPERGVNNEIGLKLAPHDGRIVAMLSMFELTRQDMASEDPQHPNFYVTRGEQRSRGLELEGQWRPRADWELSFAYAWTQAEIVRDQALPAGARLAGVPRHSANLWARYTVPAGPLSGLGIALGAHAESERLANNYEPLDPVYQRPFRLKGYTTVDAALSYEAARWDARLNFKNLFDKRYIPGGASSDRTAFGEPRTVVASVQWKF</sequence>
<dbReference type="PATRIC" id="fig|69.6.peg.3620"/>
<dbReference type="FunFam" id="2.170.130.10:FF:000001">
    <property type="entry name" value="Catecholate siderophore TonB-dependent receptor"/>
    <property type="match status" value="1"/>
</dbReference>
<evidence type="ECO:0000256" key="4">
    <source>
        <dbReference type="ARBA" id="ARBA00022452"/>
    </source>
</evidence>
<keyword evidence="4 14" id="KW-1134">Transmembrane beta strand</keyword>
<dbReference type="EMBL" id="CP013140">
    <property type="protein sequence ID" value="ALN59022.1"/>
    <property type="molecule type" value="Genomic_DNA"/>
</dbReference>
<evidence type="ECO:0000313" key="16">
    <source>
        <dbReference type="EMBL" id="ALN59022.1"/>
    </source>
</evidence>
<dbReference type="GO" id="GO:0015344">
    <property type="term" value="F:siderophore uptake transmembrane transporter activity"/>
    <property type="evidence" value="ECO:0007669"/>
    <property type="project" value="TreeGrafter"/>
</dbReference>
<dbReference type="GO" id="GO:0009279">
    <property type="term" value="C:cell outer membrane"/>
    <property type="evidence" value="ECO:0007669"/>
    <property type="project" value="UniProtKB-SubCell"/>
</dbReference>
<dbReference type="PANTHER" id="PTHR32552:SF68">
    <property type="entry name" value="FERRICHROME OUTER MEMBRANE TRANSPORTER_PHAGE RECEPTOR"/>
    <property type="match status" value="1"/>
</dbReference>
<evidence type="ECO:0000256" key="11">
    <source>
        <dbReference type="ARBA" id="ARBA00023136"/>
    </source>
</evidence>
<dbReference type="Proteomes" id="UP000061569">
    <property type="component" value="Chromosome"/>
</dbReference>
<protein>
    <submittedName>
        <fullName evidence="16">TonB-dependent siderophore receptor</fullName>
    </submittedName>
</protein>
<evidence type="ECO:0000256" key="1">
    <source>
        <dbReference type="ARBA" id="ARBA00004571"/>
    </source>
</evidence>
<keyword evidence="9" id="KW-0406">Ion transport</keyword>
<dbReference type="Pfam" id="PF00593">
    <property type="entry name" value="TonB_dep_Rec_b-barrel"/>
    <property type="match status" value="1"/>
</dbReference>
<comment type="subcellular location">
    <subcellularLocation>
        <location evidence="1 14">Cell outer membrane</location>
        <topology evidence="1 14">Multi-pass membrane protein</topology>
    </subcellularLocation>
</comment>
<dbReference type="Pfam" id="PF07715">
    <property type="entry name" value="Plug"/>
    <property type="match status" value="1"/>
</dbReference>
<organism evidence="16 17">
    <name type="scientific">Lysobacter enzymogenes</name>
    <dbReference type="NCBI Taxonomy" id="69"/>
    <lineage>
        <taxon>Bacteria</taxon>
        <taxon>Pseudomonadati</taxon>
        <taxon>Pseudomonadota</taxon>
        <taxon>Gammaproteobacteria</taxon>
        <taxon>Lysobacterales</taxon>
        <taxon>Lysobacteraceae</taxon>
        <taxon>Lysobacter</taxon>
    </lineage>
</organism>
<accession>A0A0S2DKF5</accession>
<evidence type="ECO:0000256" key="2">
    <source>
        <dbReference type="ARBA" id="ARBA00009810"/>
    </source>
</evidence>
<evidence type="ECO:0000256" key="7">
    <source>
        <dbReference type="ARBA" id="ARBA00022729"/>
    </source>
</evidence>
<keyword evidence="12 16" id="KW-0675">Receptor</keyword>
<evidence type="ECO:0000256" key="5">
    <source>
        <dbReference type="ARBA" id="ARBA00022496"/>
    </source>
</evidence>
<dbReference type="PANTHER" id="PTHR32552">
    <property type="entry name" value="FERRICHROME IRON RECEPTOR-RELATED"/>
    <property type="match status" value="1"/>
</dbReference>
<keyword evidence="6 14" id="KW-0812">Transmembrane</keyword>
<keyword evidence="8" id="KW-0408">Iron</keyword>
<evidence type="ECO:0000313" key="17">
    <source>
        <dbReference type="Proteomes" id="UP000061569"/>
    </source>
</evidence>
<dbReference type="NCBIfam" id="TIGR01783">
    <property type="entry name" value="TonB-siderophor"/>
    <property type="match status" value="1"/>
</dbReference>
<dbReference type="CDD" id="cd01347">
    <property type="entry name" value="ligand_gated_channel"/>
    <property type="match status" value="1"/>
</dbReference>
<keyword evidence="13 14" id="KW-0998">Cell outer membrane</keyword>
<keyword evidence="5" id="KW-0410">Iron transport</keyword>
<evidence type="ECO:0000256" key="15">
    <source>
        <dbReference type="RuleBase" id="RU003357"/>
    </source>
</evidence>
<keyword evidence="10 15" id="KW-0798">TonB box</keyword>
<dbReference type="GO" id="GO:0038023">
    <property type="term" value="F:signaling receptor activity"/>
    <property type="evidence" value="ECO:0007669"/>
    <property type="project" value="InterPro"/>
</dbReference>
<evidence type="ECO:0000256" key="12">
    <source>
        <dbReference type="ARBA" id="ARBA00023170"/>
    </source>
</evidence>
<dbReference type="OrthoDB" id="127311at2"/>
<evidence type="ECO:0000256" key="14">
    <source>
        <dbReference type="PROSITE-ProRule" id="PRU01360"/>
    </source>
</evidence>
<dbReference type="InterPro" id="IPR036942">
    <property type="entry name" value="Beta-barrel_TonB_sf"/>
</dbReference>
<gene>
    <name evidence="16" type="ORF">GLE_3678</name>
</gene>
<dbReference type="InterPro" id="IPR012910">
    <property type="entry name" value="Plug_dom"/>
</dbReference>
<evidence type="ECO:0000256" key="3">
    <source>
        <dbReference type="ARBA" id="ARBA00022448"/>
    </source>
</evidence>
<evidence type="ECO:0000256" key="6">
    <source>
        <dbReference type="ARBA" id="ARBA00022692"/>
    </source>
</evidence>
<proteinExistence type="inferred from homology"/>
<evidence type="ECO:0000256" key="10">
    <source>
        <dbReference type="ARBA" id="ARBA00023077"/>
    </source>
</evidence>
<dbReference type="InterPro" id="IPR039426">
    <property type="entry name" value="TonB-dep_rcpt-like"/>
</dbReference>
<dbReference type="STRING" id="69.GLE_3678"/>
<keyword evidence="11 14" id="KW-0472">Membrane</keyword>
<evidence type="ECO:0000256" key="8">
    <source>
        <dbReference type="ARBA" id="ARBA00023004"/>
    </source>
</evidence>
<dbReference type="GO" id="GO:0015891">
    <property type="term" value="P:siderophore transport"/>
    <property type="evidence" value="ECO:0007669"/>
    <property type="project" value="InterPro"/>
</dbReference>
<dbReference type="Gene3D" id="2.40.170.20">
    <property type="entry name" value="TonB-dependent receptor, beta-barrel domain"/>
    <property type="match status" value="1"/>
</dbReference>